<accession>A0AAN9MY35</accession>
<name>A0AAN9MY35_CANGL</name>
<keyword evidence="2" id="KW-1185">Reference proteome</keyword>
<dbReference type="AlphaFoldDB" id="A0AAN9MY35"/>
<comment type="caution">
    <text evidence="1">The sequence shown here is derived from an EMBL/GenBank/DDBJ whole genome shotgun (WGS) entry which is preliminary data.</text>
</comment>
<sequence>MVLLPSSIAIANDLMSGGPCMHVLCPFYVKGEIVDAILNKYDSTFSLRIHSRNREERSFKVLLLWIFTLEQDFKLPSVFQILEVSLESAKELSFASFVSITMDESSEIGRGREREIGRRRGREIG</sequence>
<evidence type="ECO:0000313" key="1">
    <source>
        <dbReference type="EMBL" id="KAK7360384.1"/>
    </source>
</evidence>
<dbReference type="EMBL" id="JAYMYQ010000001">
    <property type="protein sequence ID" value="KAK7360384.1"/>
    <property type="molecule type" value="Genomic_DNA"/>
</dbReference>
<protein>
    <submittedName>
        <fullName evidence="1">Uncharacterized protein</fullName>
    </submittedName>
</protein>
<gene>
    <name evidence="1" type="ORF">VNO77_02374</name>
</gene>
<proteinExistence type="predicted"/>
<dbReference type="Proteomes" id="UP001367508">
    <property type="component" value="Unassembled WGS sequence"/>
</dbReference>
<organism evidence="1 2">
    <name type="scientific">Canavalia gladiata</name>
    <name type="common">Sword bean</name>
    <name type="synonym">Dolichos gladiatus</name>
    <dbReference type="NCBI Taxonomy" id="3824"/>
    <lineage>
        <taxon>Eukaryota</taxon>
        <taxon>Viridiplantae</taxon>
        <taxon>Streptophyta</taxon>
        <taxon>Embryophyta</taxon>
        <taxon>Tracheophyta</taxon>
        <taxon>Spermatophyta</taxon>
        <taxon>Magnoliopsida</taxon>
        <taxon>eudicotyledons</taxon>
        <taxon>Gunneridae</taxon>
        <taxon>Pentapetalae</taxon>
        <taxon>rosids</taxon>
        <taxon>fabids</taxon>
        <taxon>Fabales</taxon>
        <taxon>Fabaceae</taxon>
        <taxon>Papilionoideae</taxon>
        <taxon>50 kb inversion clade</taxon>
        <taxon>NPAAA clade</taxon>
        <taxon>indigoferoid/millettioid clade</taxon>
        <taxon>Phaseoleae</taxon>
        <taxon>Canavalia</taxon>
    </lineage>
</organism>
<evidence type="ECO:0000313" key="2">
    <source>
        <dbReference type="Proteomes" id="UP001367508"/>
    </source>
</evidence>
<reference evidence="1 2" key="1">
    <citation type="submission" date="2024-01" db="EMBL/GenBank/DDBJ databases">
        <title>The genomes of 5 underutilized Papilionoideae crops provide insights into root nodulation and disease resistanc.</title>
        <authorList>
            <person name="Jiang F."/>
        </authorList>
    </citation>
    <scope>NUCLEOTIDE SEQUENCE [LARGE SCALE GENOMIC DNA]</scope>
    <source>
        <strain evidence="1">LVBAO_FW01</strain>
        <tissue evidence="1">Leaves</tissue>
    </source>
</reference>